<dbReference type="GO" id="GO:0005694">
    <property type="term" value="C:chromosome"/>
    <property type="evidence" value="ECO:0007669"/>
    <property type="project" value="TreeGrafter"/>
</dbReference>
<dbReference type="InterPro" id="IPR036086">
    <property type="entry name" value="ParB/Sulfiredoxin_sf"/>
</dbReference>
<dbReference type="SMART" id="SM00470">
    <property type="entry name" value="ParB"/>
    <property type="match status" value="1"/>
</dbReference>
<keyword evidence="3" id="KW-1185">Reference proteome</keyword>
<accession>A0AAW6U5N4</accession>
<comment type="caution">
    <text evidence="2">The sequence shown here is derived from an EMBL/GenBank/DDBJ whole genome shotgun (WGS) entry which is preliminary data.</text>
</comment>
<dbReference type="InterPro" id="IPR003115">
    <property type="entry name" value="ParB_N"/>
</dbReference>
<dbReference type="Proteomes" id="UP001431776">
    <property type="component" value="Unassembled WGS sequence"/>
</dbReference>
<name>A0AAW6U5N4_9BACT</name>
<gene>
    <name evidence="2" type="ORF">QJ522_22640</name>
</gene>
<dbReference type="InterPro" id="IPR011111">
    <property type="entry name" value="Plasmid_RepB"/>
</dbReference>
<dbReference type="Pfam" id="PF07506">
    <property type="entry name" value="RepB"/>
    <property type="match status" value="1"/>
</dbReference>
<sequence length="293" mass="33300">MMTYHYDDPVQFIALDQINVVNTRARGREKFRQIVSSIRKIGLKKPITVAPATGKHGPGDYDLVCGEGRLLAFRTLGEEVIPARVQDLSSEDLLLMSLVENLARRQARSAELLEEIAALKKRGYKTSEIAAKTDLHPRYVTGVLRLLTHGETHLLQAVERRRIPLSVAVEIATSDDEGIQRALHEAYEQNLLRGKKLLKVRAFIEKRRARQGCKDNDVKDGHSDCLSTRKMLKAYRDEMARQRAVVKQAHLCQRHLLYVVAALKRLFADENFINLLRAESLDSLPQYLAEKIL</sequence>
<dbReference type="SUPFAM" id="SSF109709">
    <property type="entry name" value="KorB DNA-binding domain-like"/>
    <property type="match status" value="1"/>
</dbReference>
<feature type="domain" description="ParB-like N-terminal" evidence="1">
    <location>
        <begin position="11"/>
        <end position="102"/>
    </location>
</feature>
<dbReference type="RefSeq" id="WP_349247281.1">
    <property type="nucleotide sequence ID" value="NZ_JASCXX010000074.1"/>
</dbReference>
<dbReference type="PANTHER" id="PTHR33375:SF1">
    <property type="entry name" value="CHROMOSOME-PARTITIONING PROTEIN PARB-RELATED"/>
    <property type="match status" value="1"/>
</dbReference>
<dbReference type="Pfam" id="PF02195">
    <property type="entry name" value="ParB_N"/>
    <property type="match status" value="1"/>
</dbReference>
<dbReference type="AlphaFoldDB" id="A0AAW6U5N4"/>
<dbReference type="SUPFAM" id="SSF110849">
    <property type="entry name" value="ParB/Sulfiredoxin"/>
    <property type="match status" value="1"/>
</dbReference>
<dbReference type="EMBL" id="JASCXX010000074">
    <property type="protein sequence ID" value="MDI6451874.1"/>
    <property type="molecule type" value="Genomic_DNA"/>
</dbReference>
<proteinExistence type="predicted"/>
<evidence type="ECO:0000313" key="2">
    <source>
        <dbReference type="EMBL" id="MDI6451874.1"/>
    </source>
</evidence>
<dbReference type="GO" id="GO:0007059">
    <property type="term" value="P:chromosome segregation"/>
    <property type="evidence" value="ECO:0007669"/>
    <property type="project" value="TreeGrafter"/>
</dbReference>
<dbReference type="InterPro" id="IPR050336">
    <property type="entry name" value="Chromosome_partition/occlusion"/>
</dbReference>
<dbReference type="Gene3D" id="3.90.1530.30">
    <property type="match status" value="1"/>
</dbReference>
<protein>
    <submittedName>
        <fullName evidence="2">Plasmid partitioning protein RepB C-terminal domain-containing protein</fullName>
    </submittedName>
</protein>
<organism evidence="2 3">
    <name type="scientific">Anaerobaca lacustris</name>
    <dbReference type="NCBI Taxonomy" id="3044600"/>
    <lineage>
        <taxon>Bacteria</taxon>
        <taxon>Pseudomonadati</taxon>
        <taxon>Planctomycetota</taxon>
        <taxon>Phycisphaerae</taxon>
        <taxon>Sedimentisphaerales</taxon>
        <taxon>Anaerobacaceae</taxon>
        <taxon>Anaerobaca</taxon>
    </lineage>
</organism>
<dbReference type="Gene3D" id="1.10.10.2830">
    <property type="match status" value="1"/>
</dbReference>
<dbReference type="PANTHER" id="PTHR33375">
    <property type="entry name" value="CHROMOSOME-PARTITIONING PROTEIN PARB-RELATED"/>
    <property type="match status" value="1"/>
</dbReference>
<reference evidence="2" key="1">
    <citation type="submission" date="2023-05" db="EMBL/GenBank/DDBJ databases">
        <title>Anaerotaeda fermentans gen. nov., sp. nov., a novel anaerobic planctomycete of the new family within the order Sedimentisphaerales isolated from Taman Peninsula, Russia.</title>
        <authorList>
            <person name="Khomyakova M.A."/>
            <person name="Merkel A.Y."/>
            <person name="Slobodkin A.I."/>
        </authorList>
    </citation>
    <scope>NUCLEOTIDE SEQUENCE</scope>
    <source>
        <strain evidence="2">M17dextr</strain>
    </source>
</reference>
<evidence type="ECO:0000313" key="3">
    <source>
        <dbReference type="Proteomes" id="UP001431776"/>
    </source>
</evidence>
<evidence type="ECO:0000259" key="1">
    <source>
        <dbReference type="SMART" id="SM00470"/>
    </source>
</evidence>